<comment type="function">
    <text evidence="9 10">Catalyzes hydrolysis of the D-alanyl-D-alanine dipeptide.</text>
</comment>
<dbReference type="GO" id="GO:0006508">
    <property type="term" value="P:proteolysis"/>
    <property type="evidence" value="ECO:0007669"/>
    <property type="project" value="UniProtKB-KW"/>
</dbReference>
<dbReference type="EMBL" id="CP021112">
    <property type="protein sequence ID" value="ARQ02811.1"/>
    <property type="molecule type" value="Genomic_DNA"/>
</dbReference>
<evidence type="ECO:0000256" key="2">
    <source>
        <dbReference type="ARBA" id="ARBA00022670"/>
    </source>
</evidence>
<dbReference type="SUPFAM" id="SSF55166">
    <property type="entry name" value="Hedgehog/DD-peptidase"/>
    <property type="match status" value="1"/>
</dbReference>
<keyword evidence="6 9" id="KW-0224">Dipeptidase</keyword>
<keyword evidence="8 10" id="KW-0961">Cell wall biogenesis/degradation</keyword>
<organism evidence="12 13">
    <name type="scientific">Pseudorhodoplanes sinuspersici</name>
    <dbReference type="NCBI Taxonomy" id="1235591"/>
    <lineage>
        <taxon>Bacteria</taxon>
        <taxon>Pseudomonadati</taxon>
        <taxon>Pseudomonadota</taxon>
        <taxon>Alphaproteobacteria</taxon>
        <taxon>Hyphomicrobiales</taxon>
        <taxon>Pseudorhodoplanes</taxon>
    </lineage>
</organism>
<evidence type="ECO:0000256" key="1">
    <source>
        <dbReference type="ARBA" id="ARBA00001362"/>
    </source>
</evidence>
<dbReference type="HAMAP" id="MF_01924">
    <property type="entry name" value="A_A_dipeptidase"/>
    <property type="match status" value="1"/>
</dbReference>
<dbReference type="EC" id="3.4.13.22" evidence="9 10"/>
<evidence type="ECO:0000256" key="11">
    <source>
        <dbReference type="SAM" id="SignalP"/>
    </source>
</evidence>
<comment type="similarity">
    <text evidence="9 10">Belongs to the peptidase M15D family.</text>
</comment>
<feature type="binding site" evidence="9">
    <location>
        <position position="211"/>
    </location>
    <ligand>
        <name>Zn(2+)</name>
        <dbReference type="ChEBI" id="CHEBI:29105"/>
        <note>catalytic</note>
    </ligand>
</feature>
<protein>
    <recommendedName>
        <fullName evidence="9 10">D-alanyl-D-alanine dipeptidase</fullName>
        <shortName evidence="9 10">D-Ala-D-Ala dipeptidase</shortName>
        <ecNumber evidence="9 10">3.4.13.22</ecNumber>
    </recommendedName>
</protein>
<dbReference type="CDD" id="cd14817">
    <property type="entry name" value="D-Ala-D-Ala_dipeptidase_VanX"/>
    <property type="match status" value="1"/>
</dbReference>
<dbReference type="InterPro" id="IPR009045">
    <property type="entry name" value="Zn_M74/Hedgehog-like"/>
</dbReference>
<keyword evidence="4 9" id="KW-0378">Hydrolase</keyword>
<sequence>MQRAIRSLPRGLAVAAILSCMGQSVDAQTRPSAFVDVASVVPGLVVDLRYFSPHNFVGTRVDGYEAPVCILTRQAAAALGAVQRDLAPRKLGLKVFDCYRPVRAVAHFARWARGPENGTKAEFYPDIDKRHLFREGYLSQRSGHSRGSTVDLTLVSLPGNEELDMGTHFDFLSPRAGSRGDVSAQQRANRKLLSDAMRAHGFIPYAKEWWHFTLRNEPFPGDYFDFPVR</sequence>
<evidence type="ECO:0000313" key="13">
    <source>
        <dbReference type="Proteomes" id="UP000194137"/>
    </source>
</evidence>
<dbReference type="GO" id="GO:0008237">
    <property type="term" value="F:metallopeptidase activity"/>
    <property type="evidence" value="ECO:0007669"/>
    <property type="project" value="UniProtKB-KW"/>
</dbReference>
<dbReference type="Proteomes" id="UP000194137">
    <property type="component" value="Chromosome"/>
</dbReference>
<feature type="binding site" evidence="9">
    <location>
        <position position="144"/>
    </location>
    <ligand>
        <name>Zn(2+)</name>
        <dbReference type="ChEBI" id="CHEBI:29105"/>
        <note>catalytic</note>
    </ligand>
</feature>
<dbReference type="STRING" id="1235591.CAK95_07300"/>
<dbReference type="GO" id="GO:0008270">
    <property type="term" value="F:zinc ion binding"/>
    <property type="evidence" value="ECO:0007669"/>
    <property type="project" value="UniProtKB-UniRule"/>
</dbReference>
<dbReference type="Gene3D" id="3.30.1380.10">
    <property type="match status" value="1"/>
</dbReference>
<evidence type="ECO:0000256" key="9">
    <source>
        <dbReference type="HAMAP-Rule" id="MF_01924"/>
    </source>
</evidence>
<dbReference type="PIRSF" id="PIRSF026671">
    <property type="entry name" value="AA_dipeptidase"/>
    <property type="match status" value="1"/>
</dbReference>
<evidence type="ECO:0000256" key="3">
    <source>
        <dbReference type="ARBA" id="ARBA00022723"/>
    </source>
</evidence>
<evidence type="ECO:0000256" key="7">
    <source>
        <dbReference type="ARBA" id="ARBA00023049"/>
    </source>
</evidence>
<dbReference type="PANTHER" id="PTHR43126:SF1">
    <property type="entry name" value="D-ALANYL-D-ALANINE DIPEPTIDASE"/>
    <property type="match status" value="1"/>
</dbReference>
<keyword evidence="5 9" id="KW-0862">Zinc</keyword>
<dbReference type="KEGG" id="psin:CAK95_07300"/>
<gene>
    <name evidence="9" type="primary">ddpX</name>
    <name evidence="12" type="ORF">CAK95_07300</name>
</gene>
<dbReference type="AlphaFoldDB" id="A0A1W7A0B1"/>
<dbReference type="InterPro" id="IPR000755">
    <property type="entry name" value="A_A_dipeptidase"/>
</dbReference>
<name>A0A1W7A0B1_9HYPH</name>
<feature type="chain" id="PRO_5013139963" description="D-alanyl-D-alanine dipeptidase" evidence="11">
    <location>
        <begin position="28"/>
        <end position="229"/>
    </location>
</feature>
<keyword evidence="3 9" id="KW-0479">Metal-binding</keyword>
<evidence type="ECO:0000256" key="5">
    <source>
        <dbReference type="ARBA" id="ARBA00022833"/>
    </source>
</evidence>
<dbReference type="OrthoDB" id="9801430at2"/>
<feature type="site" description="Transition state stabilizer" evidence="9">
    <location>
        <position position="100"/>
    </location>
</feature>
<accession>A0A1W7A0B1</accession>
<evidence type="ECO:0000313" key="12">
    <source>
        <dbReference type="EMBL" id="ARQ02811.1"/>
    </source>
</evidence>
<keyword evidence="11" id="KW-0732">Signal</keyword>
<evidence type="ECO:0000256" key="6">
    <source>
        <dbReference type="ARBA" id="ARBA00022997"/>
    </source>
</evidence>
<feature type="active site" description="Proton donor/acceptor" evidence="9">
    <location>
        <position position="208"/>
    </location>
</feature>
<keyword evidence="13" id="KW-1185">Reference proteome</keyword>
<dbReference type="GO" id="GO:0071555">
    <property type="term" value="P:cell wall organization"/>
    <property type="evidence" value="ECO:0007669"/>
    <property type="project" value="UniProtKB-KW"/>
</dbReference>
<dbReference type="PANTHER" id="PTHR43126">
    <property type="entry name" value="D-ALANYL-D-ALANINE DIPEPTIDASE"/>
    <property type="match status" value="1"/>
</dbReference>
<proteinExistence type="inferred from homology"/>
<dbReference type="GO" id="GO:0160237">
    <property type="term" value="F:D-Ala-D-Ala dipeptidase activity"/>
    <property type="evidence" value="ECO:0007669"/>
    <property type="project" value="UniProtKB-EC"/>
</dbReference>
<reference evidence="12 13" key="1">
    <citation type="submission" date="2017-05" db="EMBL/GenBank/DDBJ databases">
        <title>Full genome sequence of Pseudorhodoplanes sinuspersici.</title>
        <authorList>
            <person name="Dastgheib S.M.M."/>
            <person name="Shavandi M."/>
            <person name="Tirandaz H."/>
        </authorList>
    </citation>
    <scope>NUCLEOTIDE SEQUENCE [LARGE SCALE GENOMIC DNA]</scope>
    <source>
        <strain evidence="12 13">RIPI110</strain>
    </source>
</reference>
<feature type="binding site" evidence="9">
    <location>
        <position position="151"/>
    </location>
    <ligand>
        <name>Zn(2+)</name>
        <dbReference type="ChEBI" id="CHEBI:29105"/>
        <note>catalytic</note>
    </ligand>
</feature>
<evidence type="ECO:0000256" key="8">
    <source>
        <dbReference type="ARBA" id="ARBA00023316"/>
    </source>
</evidence>
<dbReference type="Pfam" id="PF01427">
    <property type="entry name" value="Peptidase_M15"/>
    <property type="match status" value="1"/>
</dbReference>
<feature type="signal peptide" evidence="11">
    <location>
        <begin position="1"/>
        <end position="27"/>
    </location>
</feature>
<comment type="catalytic activity">
    <reaction evidence="1 9 10">
        <text>D-alanyl-D-alanine + H2O = 2 D-alanine</text>
        <dbReference type="Rhea" id="RHEA:20661"/>
        <dbReference type="ChEBI" id="CHEBI:15377"/>
        <dbReference type="ChEBI" id="CHEBI:57416"/>
        <dbReference type="ChEBI" id="CHEBI:57822"/>
        <dbReference type="EC" id="3.4.13.22"/>
    </reaction>
</comment>
<comment type="cofactor">
    <cofactor evidence="9">
        <name>Zn(2+)</name>
        <dbReference type="ChEBI" id="CHEBI:29105"/>
    </cofactor>
    <text evidence="9">Binds 1 zinc ion per subunit.</text>
</comment>
<evidence type="ECO:0000256" key="4">
    <source>
        <dbReference type="ARBA" id="ARBA00022801"/>
    </source>
</evidence>
<evidence type="ECO:0000256" key="10">
    <source>
        <dbReference type="PIRNR" id="PIRNR026671"/>
    </source>
</evidence>
<keyword evidence="2 9" id="KW-0645">Protease</keyword>
<keyword evidence="7 9" id="KW-0482">Metalloprotease</keyword>